<dbReference type="AlphaFoldDB" id="A0A953L8E3"/>
<dbReference type="EMBL" id="JAHVHU010000017">
    <property type="protein sequence ID" value="MBY5959727.1"/>
    <property type="molecule type" value="Genomic_DNA"/>
</dbReference>
<evidence type="ECO:0000259" key="1">
    <source>
        <dbReference type="Pfam" id="PF11907"/>
    </source>
</evidence>
<dbReference type="InterPro" id="IPR021835">
    <property type="entry name" value="DUF3427"/>
</dbReference>
<keyword evidence="3" id="KW-1185">Reference proteome</keyword>
<evidence type="ECO:0000313" key="3">
    <source>
        <dbReference type="Proteomes" id="UP000753961"/>
    </source>
</evidence>
<organism evidence="2 3">
    <name type="scientific">Membranihabitans marinus</name>
    <dbReference type="NCBI Taxonomy" id="1227546"/>
    <lineage>
        <taxon>Bacteria</taxon>
        <taxon>Pseudomonadati</taxon>
        <taxon>Bacteroidota</taxon>
        <taxon>Saprospiria</taxon>
        <taxon>Saprospirales</taxon>
        <taxon>Saprospiraceae</taxon>
        <taxon>Membranihabitans</taxon>
    </lineage>
</organism>
<proteinExistence type="predicted"/>
<protein>
    <submittedName>
        <fullName evidence="2">DUF3427 domain-containing protein</fullName>
    </submittedName>
</protein>
<dbReference type="Pfam" id="PF11907">
    <property type="entry name" value="DUF3427"/>
    <property type="match status" value="1"/>
</dbReference>
<accession>A0A953L8E3</accession>
<reference evidence="2" key="1">
    <citation type="submission" date="2021-06" db="EMBL/GenBank/DDBJ databases">
        <title>44 bacteria genomes isolated from Dapeng, Shenzhen.</title>
        <authorList>
            <person name="Zheng W."/>
            <person name="Yu S."/>
            <person name="Huang Y."/>
        </authorList>
    </citation>
    <scope>NUCLEOTIDE SEQUENCE</scope>
    <source>
        <strain evidence="2">DP5N28-2</strain>
    </source>
</reference>
<dbReference type="RefSeq" id="WP_222581264.1">
    <property type="nucleotide sequence ID" value="NZ_JAHVHU010000017.1"/>
</dbReference>
<sequence length="173" mass="20115">MELGIYESLISNSIRRRLAHLDRKQYFVVADKKIDTTYEKQSSNREGVALNRDLNTEALFVNLLKSEEDFSPTTMYDDYAINETLFHWQSQNSTSPDSEKGKSYIYQEDFNKNILLFVREAKRDSDGFTHGYVFLGPVDFVDYKDSKPMSIKWSLEEPIPNYLWKESAKLAAG</sequence>
<feature type="domain" description="DUF3427" evidence="1">
    <location>
        <begin position="37"/>
        <end position="166"/>
    </location>
</feature>
<evidence type="ECO:0000313" key="2">
    <source>
        <dbReference type="EMBL" id="MBY5959727.1"/>
    </source>
</evidence>
<dbReference type="Proteomes" id="UP000753961">
    <property type="component" value="Unassembled WGS sequence"/>
</dbReference>
<comment type="caution">
    <text evidence="2">The sequence shown here is derived from an EMBL/GenBank/DDBJ whole genome shotgun (WGS) entry which is preliminary data.</text>
</comment>
<name>A0A953L8E3_9BACT</name>
<gene>
    <name evidence="2" type="ORF">KUV50_16355</name>
</gene>